<dbReference type="RefSeq" id="WP_076208127.1">
    <property type="nucleotide sequence ID" value="NZ_MBER01000181.1"/>
</dbReference>
<dbReference type="InterPro" id="IPR013786">
    <property type="entry name" value="AcylCoA_DH/ox_N"/>
</dbReference>
<comment type="similarity">
    <text evidence="2">Belongs to the acyl-CoA dehydrogenase family.</text>
</comment>
<sequence length="358" mass="37573">MIASSVARSARPFDGDHDAFRESVRRFTAAEVAPVLEAWRSHHGAPATLFSELGKHGFLGTMVPEEYGGGGVDDIRFVVALVEEFAGVGATGLARCLALHAGVALPLLARVASAPDHRRTLEKAVSGASVLPVAAARAAEESPLRVQLVAGASYADAAVAVTDDAVLLVPSDLCTSEVSRPLGGLDSPHGDLSVDSADVSRLPRLRDAGGTALVTRDLRFWHAVVATEAAHRALRLTVDYVGARKVFGTALSSFENTRNRLAEVAARLALVRLYVDSCIAAHAEGTLDAESASVAMMEAGAAHDLAVDQGLQLHGGYGYMREYPISAAFADAHYLRGQEQVFGNARRAVAEAALGFEA</sequence>
<dbReference type="SUPFAM" id="SSF56645">
    <property type="entry name" value="Acyl-CoA dehydrogenase NM domain-like"/>
    <property type="match status" value="1"/>
</dbReference>
<evidence type="ECO:0000313" key="7">
    <source>
        <dbReference type="EMBL" id="OMC33133.1"/>
    </source>
</evidence>
<dbReference type="Pfam" id="PF02771">
    <property type="entry name" value="Acyl-CoA_dh_N"/>
    <property type="match status" value="1"/>
</dbReference>
<dbReference type="PANTHER" id="PTHR43884:SF12">
    <property type="entry name" value="ISOVALERYL-COA DEHYDROGENASE, MITOCHONDRIAL-RELATED"/>
    <property type="match status" value="1"/>
</dbReference>
<evidence type="ECO:0000256" key="4">
    <source>
        <dbReference type="ARBA" id="ARBA00022827"/>
    </source>
</evidence>
<dbReference type="Gene3D" id="1.20.140.10">
    <property type="entry name" value="Butyryl-CoA Dehydrogenase, subunit A, domain 3"/>
    <property type="match status" value="1"/>
</dbReference>
<comment type="caution">
    <text evidence="7">The sequence shown here is derived from an EMBL/GenBank/DDBJ whole genome shotgun (WGS) entry which is preliminary data.</text>
</comment>
<keyword evidence="4" id="KW-0274">FAD</keyword>
<dbReference type="InterPro" id="IPR009075">
    <property type="entry name" value="AcylCo_DH/oxidase_C"/>
</dbReference>
<accession>A0ABD6QC75</accession>
<gene>
    <name evidence="7" type="ORF">A5742_14665</name>
</gene>
<dbReference type="InterPro" id="IPR036250">
    <property type="entry name" value="AcylCo_DH-like_C"/>
</dbReference>
<evidence type="ECO:0008006" key="9">
    <source>
        <dbReference type="Google" id="ProtNLM"/>
    </source>
</evidence>
<feature type="domain" description="Acyl-CoA dehydrogenase/oxidase C-terminal" evidence="5">
    <location>
        <begin position="219"/>
        <end position="336"/>
    </location>
</feature>
<evidence type="ECO:0000259" key="5">
    <source>
        <dbReference type="Pfam" id="PF00441"/>
    </source>
</evidence>
<keyword evidence="3" id="KW-0285">Flavoprotein</keyword>
<evidence type="ECO:0000313" key="8">
    <source>
        <dbReference type="Proteomes" id="UP000187001"/>
    </source>
</evidence>
<dbReference type="AlphaFoldDB" id="A0ABD6QC75"/>
<evidence type="ECO:0000256" key="1">
    <source>
        <dbReference type="ARBA" id="ARBA00001974"/>
    </source>
</evidence>
<evidence type="ECO:0000256" key="3">
    <source>
        <dbReference type="ARBA" id="ARBA00022630"/>
    </source>
</evidence>
<comment type="cofactor">
    <cofactor evidence="1">
        <name>FAD</name>
        <dbReference type="ChEBI" id="CHEBI:57692"/>
    </cofactor>
</comment>
<reference evidence="7 8" key="1">
    <citation type="submission" date="2016-07" db="EMBL/GenBank/DDBJ databases">
        <authorList>
            <person name="Sutton G."/>
            <person name="Brinkac L."/>
            <person name="Sanka R."/>
            <person name="Adams M."/>
            <person name="Lau E."/>
            <person name="Kumar A."/>
            <person name="Macaden R."/>
        </authorList>
    </citation>
    <scope>NUCLEOTIDE SEQUENCE [LARGE SCALE GENOMIC DNA]</scope>
    <source>
        <strain evidence="7 8">GA-0871</strain>
    </source>
</reference>
<dbReference type="Gene3D" id="1.10.540.10">
    <property type="entry name" value="Acyl-CoA dehydrogenase/oxidase, N-terminal domain"/>
    <property type="match status" value="1"/>
</dbReference>
<name>A0ABD6QC75_MYCFO</name>
<protein>
    <recommendedName>
        <fullName evidence="9">Acyl-CoA dehydrogenase</fullName>
    </recommendedName>
</protein>
<dbReference type="EMBL" id="MBER01000181">
    <property type="protein sequence ID" value="OMC33133.1"/>
    <property type="molecule type" value="Genomic_DNA"/>
</dbReference>
<dbReference type="Proteomes" id="UP000187001">
    <property type="component" value="Unassembled WGS sequence"/>
</dbReference>
<dbReference type="Pfam" id="PF00441">
    <property type="entry name" value="Acyl-CoA_dh_1"/>
    <property type="match status" value="1"/>
</dbReference>
<feature type="domain" description="Acyl-CoA dehydrogenase/oxidase N-terminal" evidence="6">
    <location>
        <begin position="16"/>
        <end position="127"/>
    </location>
</feature>
<dbReference type="PANTHER" id="PTHR43884">
    <property type="entry name" value="ACYL-COA DEHYDROGENASE"/>
    <property type="match status" value="1"/>
</dbReference>
<dbReference type="SUPFAM" id="SSF47203">
    <property type="entry name" value="Acyl-CoA dehydrogenase C-terminal domain-like"/>
    <property type="match status" value="1"/>
</dbReference>
<dbReference type="InterPro" id="IPR009100">
    <property type="entry name" value="AcylCoA_DH/oxidase_NM_dom_sf"/>
</dbReference>
<organism evidence="7 8">
    <name type="scientific">Mycolicibacterium fortuitum</name>
    <name type="common">Mycobacterium fortuitum</name>
    <dbReference type="NCBI Taxonomy" id="1766"/>
    <lineage>
        <taxon>Bacteria</taxon>
        <taxon>Bacillati</taxon>
        <taxon>Actinomycetota</taxon>
        <taxon>Actinomycetes</taxon>
        <taxon>Mycobacteriales</taxon>
        <taxon>Mycobacteriaceae</taxon>
        <taxon>Mycolicibacterium</taxon>
    </lineage>
</organism>
<proteinExistence type="inferred from homology"/>
<dbReference type="InterPro" id="IPR037069">
    <property type="entry name" value="AcylCoA_DH/ox_N_sf"/>
</dbReference>
<evidence type="ECO:0000259" key="6">
    <source>
        <dbReference type="Pfam" id="PF02771"/>
    </source>
</evidence>
<evidence type="ECO:0000256" key="2">
    <source>
        <dbReference type="ARBA" id="ARBA00009347"/>
    </source>
</evidence>